<keyword evidence="13" id="KW-1185">Reference proteome</keyword>
<dbReference type="Gene3D" id="2.40.170.20">
    <property type="entry name" value="TonB-dependent receptor, beta-barrel domain"/>
    <property type="match status" value="1"/>
</dbReference>
<dbReference type="InterPro" id="IPR008969">
    <property type="entry name" value="CarboxyPept-like_regulatory"/>
</dbReference>
<keyword evidence="7 8" id="KW-0998">Cell outer membrane</keyword>
<dbReference type="Gene3D" id="2.170.130.10">
    <property type="entry name" value="TonB-dependent receptor, plug domain"/>
    <property type="match status" value="1"/>
</dbReference>
<dbReference type="Gene3D" id="2.60.40.1120">
    <property type="entry name" value="Carboxypeptidase-like, regulatory domain"/>
    <property type="match status" value="1"/>
</dbReference>
<dbReference type="GO" id="GO:0009279">
    <property type="term" value="C:cell outer membrane"/>
    <property type="evidence" value="ECO:0007669"/>
    <property type="project" value="UniProtKB-SubCell"/>
</dbReference>
<dbReference type="AlphaFoldDB" id="A0A2K2G044"/>
<comment type="caution">
    <text evidence="12">The sequence shown here is derived from an EMBL/GenBank/DDBJ whole genome shotgun (WGS) entry which is preliminary data.</text>
</comment>
<dbReference type="InterPro" id="IPR037066">
    <property type="entry name" value="Plug_dom_sf"/>
</dbReference>
<evidence type="ECO:0000256" key="6">
    <source>
        <dbReference type="ARBA" id="ARBA00023136"/>
    </source>
</evidence>
<evidence type="ECO:0000313" key="12">
    <source>
        <dbReference type="EMBL" id="PNU04364.1"/>
    </source>
</evidence>
<keyword evidence="3 8" id="KW-1134">Transmembrane beta strand</keyword>
<keyword evidence="6 8" id="KW-0472">Membrane</keyword>
<evidence type="ECO:0000256" key="1">
    <source>
        <dbReference type="ARBA" id="ARBA00004571"/>
    </source>
</evidence>
<dbReference type="Pfam" id="PF13620">
    <property type="entry name" value="CarboxypepD_reg"/>
    <property type="match status" value="1"/>
</dbReference>
<comment type="similarity">
    <text evidence="8 9">Belongs to the TonB-dependent receptor family.</text>
</comment>
<evidence type="ECO:0000256" key="5">
    <source>
        <dbReference type="ARBA" id="ARBA00023077"/>
    </source>
</evidence>
<dbReference type="EMBL" id="LYMM01000036">
    <property type="protein sequence ID" value="PNU04364.1"/>
    <property type="molecule type" value="Genomic_DNA"/>
</dbReference>
<dbReference type="PROSITE" id="PS52016">
    <property type="entry name" value="TONB_DEPENDENT_REC_3"/>
    <property type="match status" value="1"/>
</dbReference>
<evidence type="ECO:0000313" key="13">
    <source>
        <dbReference type="Proteomes" id="UP000236327"/>
    </source>
</evidence>
<dbReference type="Proteomes" id="UP000236327">
    <property type="component" value="Unassembled WGS sequence"/>
</dbReference>
<dbReference type="Pfam" id="PF00593">
    <property type="entry name" value="TonB_dep_Rec_b-barrel"/>
    <property type="match status" value="1"/>
</dbReference>
<evidence type="ECO:0000256" key="9">
    <source>
        <dbReference type="RuleBase" id="RU003357"/>
    </source>
</evidence>
<dbReference type="InterPro" id="IPR039426">
    <property type="entry name" value="TonB-dep_rcpt-like"/>
</dbReference>
<evidence type="ECO:0000256" key="3">
    <source>
        <dbReference type="ARBA" id="ARBA00022452"/>
    </source>
</evidence>
<dbReference type="InterPro" id="IPR010104">
    <property type="entry name" value="TonB_rcpt_bac"/>
</dbReference>
<keyword evidence="5 9" id="KW-0798">TonB box</keyword>
<dbReference type="SUPFAM" id="SSF56935">
    <property type="entry name" value="Porins"/>
    <property type="match status" value="1"/>
</dbReference>
<evidence type="ECO:0008006" key="14">
    <source>
        <dbReference type="Google" id="ProtNLM"/>
    </source>
</evidence>
<evidence type="ECO:0000256" key="2">
    <source>
        <dbReference type="ARBA" id="ARBA00022448"/>
    </source>
</evidence>
<evidence type="ECO:0000256" key="4">
    <source>
        <dbReference type="ARBA" id="ARBA00022692"/>
    </source>
</evidence>
<reference evidence="12 13" key="1">
    <citation type="submission" date="2016-05" db="EMBL/GenBank/DDBJ databases">
        <title>Complete genome sequence of Novosphingobium guangzhouense SA925(T).</title>
        <authorList>
            <person name="Sha S."/>
        </authorList>
    </citation>
    <scope>NUCLEOTIDE SEQUENCE [LARGE SCALE GENOMIC DNA]</scope>
    <source>
        <strain evidence="12 13">SA925</strain>
    </source>
</reference>
<dbReference type="Pfam" id="PF07715">
    <property type="entry name" value="Plug"/>
    <property type="match status" value="1"/>
</dbReference>
<sequence>MRNPDDGFRSAFAHARMAGARASFVMIKIRICNRKVANWGRSIMSMFSNISKSSLYLRSAMAAVAVSSVSIACSPAQAQSTAGARAEGRVSGTVLNASGDFLRGAEVRVEGSDIVSVTDNDGRFTLQRVPAGTQRLSISYIGFETGHQSVDVGSAGSADLRIALRPRATDQAGDIVVSGSRPIAESEEAALQLKRSSTSLVDVIAADSVGRFPDQNIAAAVSRLPGVSVGRDQGQERYISLRGSPASWTTMAFDGVNVISPAGRETRFDTIPSSIASQTVIRKAVTADMPGETVAGNINIVTRSPFDYPGFKGALDGGYGYNDLGQGKQYNLSGFLSDRFANDTLGILIGASRYERDMVTDNFENSWEVSPEDQEEGGENRIWASKTQNKLYRLKRSNTSYSGRLEWRPDSANKVFLSTIYSQFRDDELRNAWVFDLDQDAKKTGSSTVGTTTGYADIRTGNTPMQGTLYGAEIESTLNSNSSRQSIFTNTLAGEHEMDGWKIRWRANYTRADDRSKPPFQSSWASPGDFTSRPTLVYDFTDPNLAKVQLYDTVRNADGTYSAGAARPYISPTELNFLTMTRNRQLDRTNAYTGKLDIEHTMDLFGAETVFQFGGEYDKRTKTSRRTVLEVTPATLAAAGLSNPTQADISIDTPYKGKLPLGYGFKYFSSDKGEALFDSYLAAGAAQVQEGTSEENNYRVSEEVIAGYLMGTTYFDWGNIVYGARVEKVTNAGSALSMIDDAWAPTHVSSSFTSIYPSVHINWDINRDMKLRVSGNTGAARPDYDQLRPNFSYDDVDQVVSGGNPDARPERAKGVDVYFEWYMPSRGFFSVGAYYKKLDDILYDVELTTFGSDVLNSDGIDRSDYRYSTVANGGSGHIKGIEFAFSQPLEGLARSAGLPDWAQGFGLQANLTLNDSKATTPDGRTTDLPGASPLIYNISGYYERYGFSARVSYQWQKAYLDSIGSGDILGDAYWANVARLDFSMRYSINENLQLYLDANNLTNEPGIRYQGNVQHQIEHETFGRRYLAGVRLNF</sequence>
<accession>A0A2K2G044</accession>
<dbReference type="InterPro" id="IPR036942">
    <property type="entry name" value="Beta-barrel_TonB_sf"/>
</dbReference>
<dbReference type="SUPFAM" id="SSF49464">
    <property type="entry name" value="Carboxypeptidase regulatory domain-like"/>
    <property type="match status" value="1"/>
</dbReference>
<dbReference type="PANTHER" id="PTHR40980">
    <property type="entry name" value="PLUG DOMAIN-CONTAINING PROTEIN"/>
    <property type="match status" value="1"/>
</dbReference>
<organism evidence="12 13">
    <name type="scientific">Novosphingobium guangzhouense</name>
    <dbReference type="NCBI Taxonomy" id="1850347"/>
    <lineage>
        <taxon>Bacteria</taxon>
        <taxon>Pseudomonadati</taxon>
        <taxon>Pseudomonadota</taxon>
        <taxon>Alphaproteobacteria</taxon>
        <taxon>Sphingomonadales</taxon>
        <taxon>Sphingomonadaceae</taxon>
        <taxon>Novosphingobium</taxon>
    </lineage>
</organism>
<dbReference type="NCBIfam" id="TIGR01782">
    <property type="entry name" value="TonB-Xanth-Caul"/>
    <property type="match status" value="1"/>
</dbReference>
<dbReference type="InterPro" id="IPR012910">
    <property type="entry name" value="Plug_dom"/>
</dbReference>
<evidence type="ECO:0000256" key="7">
    <source>
        <dbReference type="ARBA" id="ARBA00023237"/>
    </source>
</evidence>
<name>A0A2K2G044_9SPHN</name>
<dbReference type="PANTHER" id="PTHR40980:SF4">
    <property type="entry name" value="TONB-DEPENDENT RECEPTOR-LIKE BETA-BARREL DOMAIN-CONTAINING PROTEIN"/>
    <property type="match status" value="1"/>
</dbReference>
<evidence type="ECO:0000259" key="11">
    <source>
        <dbReference type="Pfam" id="PF07715"/>
    </source>
</evidence>
<proteinExistence type="inferred from homology"/>
<keyword evidence="2 8" id="KW-0813">Transport</keyword>
<gene>
    <name evidence="12" type="ORF">A8V01_20460</name>
</gene>
<keyword evidence="4 8" id="KW-0812">Transmembrane</keyword>
<feature type="domain" description="TonB-dependent receptor plug" evidence="11">
    <location>
        <begin position="194"/>
        <end position="296"/>
    </location>
</feature>
<protein>
    <recommendedName>
        <fullName evidence="14">TonB-dependent receptor</fullName>
    </recommendedName>
</protein>
<feature type="domain" description="TonB-dependent receptor-like beta-barrel" evidence="10">
    <location>
        <begin position="549"/>
        <end position="1001"/>
    </location>
</feature>
<comment type="subcellular location">
    <subcellularLocation>
        <location evidence="1 8">Cell outer membrane</location>
        <topology evidence="1 8">Multi-pass membrane protein</topology>
    </subcellularLocation>
</comment>
<evidence type="ECO:0000256" key="8">
    <source>
        <dbReference type="PROSITE-ProRule" id="PRU01360"/>
    </source>
</evidence>
<dbReference type="InterPro" id="IPR000531">
    <property type="entry name" value="Beta-barrel_TonB"/>
</dbReference>
<evidence type="ECO:0000259" key="10">
    <source>
        <dbReference type="Pfam" id="PF00593"/>
    </source>
</evidence>